<comment type="caution">
    <text evidence="6">The sequence shown here is derived from an EMBL/GenBank/DDBJ whole genome shotgun (WGS) entry which is preliminary data.</text>
</comment>
<reference evidence="6 7" key="1">
    <citation type="submission" date="2019-06" db="EMBL/GenBank/DDBJ databases">
        <title>Draft genome sequence of Actinomyces oris CCUG 34288T.</title>
        <authorList>
            <person name="Salva-Serra F."/>
            <person name="Cardew S."/>
            <person name="Moore E."/>
        </authorList>
    </citation>
    <scope>NUCLEOTIDE SEQUENCE [LARGE SCALE GENOMIC DNA]</scope>
    <source>
        <strain evidence="6 7">CCUG 34288</strain>
    </source>
</reference>
<evidence type="ECO:0000313" key="7">
    <source>
        <dbReference type="Proteomes" id="UP000317942"/>
    </source>
</evidence>
<dbReference type="GO" id="GO:0016787">
    <property type="term" value="F:hydrolase activity"/>
    <property type="evidence" value="ECO:0007669"/>
    <property type="project" value="UniProtKB-KW"/>
</dbReference>
<feature type="compositionally biased region" description="Low complexity" evidence="4">
    <location>
        <begin position="18"/>
        <end position="28"/>
    </location>
</feature>
<feature type="compositionally biased region" description="Low complexity" evidence="4">
    <location>
        <begin position="242"/>
        <end position="283"/>
    </location>
</feature>
<dbReference type="Proteomes" id="UP000317942">
    <property type="component" value="Unassembled WGS sequence"/>
</dbReference>
<feature type="compositionally biased region" description="Polar residues" evidence="4">
    <location>
        <begin position="292"/>
        <end position="301"/>
    </location>
</feature>
<gene>
    <name evidence="6" type="ORF">FK267_01870</name>
</gene>
<dbReference type="EMBL" id="VICC01000001">
    <property type="protein sequence ID" value="TQD63354.1"/>
    <property type="molecule type" value="Genomic_DNA"/>
</dbReference>
<sequence length="628" mass="64046">MPRMTRTLRRRPVDSGRASAAQTSAQSSMTGGAPRRRRTGISALAVLVGGCLSACGAGLSAAAGGSATVAGPIPSGLESFYRQAVNWYPCAATDGVEKASEKTAQASASTSAATASAQATATPSADGATGATGTAGTAGSLEEETDTATFSCAVITVPLDYANPKGETISIAVKKRAATGGHAQGALFINPGGPGDSGVSFAERAGNAFSPDLLEAYDIIGFDPRGVGSSTAITCSSDDDSSSGTAEPSASAGATASPSASGTPSAGTEPSAEASAEAASGGESYEEWAESTRQSFQELTEQCASNTEPAALLDHVDTVSAARDLDILRALAGQEKLNYLGFSYGTYLASVYAETFPGNTGRMVLDGAIDPSLSLAEQGLGQAKGFEQALRTYVDYCQNSTGCPLSGGTDAGVQQIRDLITSANSTPLATGDPNRTVTGADIVTALSEYLYTTEQNWEPLNKALDQAINHRDGSAFVASEEQDTSAKDDGGGAFQAVTCLDYPVEGDKTTWAAQYEQAQREAPVFGNTAVGMDLVCSVWGHNGTRKPTQIHARGAAPILVVGTTGDPATPYAWSKSLAEQLDSGQLLTWEGNGHTAYGGDASCVNDAVDAYLISGTMPKKGLTCHGNE</sequence>
<dbReference type="RefSeq" id="WP_141406017.1">
    <property type="nucleotide sequence ID" value="NZ_CP066060.1"/>
</dbReference>
<accession>A0A508BRT8</accession>
<evidence type="ECO:0000256" key="4">
    <source>
        <dbReference type="SAM" id="MobiDB-lite"/>
    </source>
</evidence>
<keyword evidence="2" id="KW-0732">Signal</keyword>
<evidence type="ECO:0000256" key="2">
    <source>
        <dbReference type="ARBA" id="ARBA00022729"/>
    </source>
</evidence>
<protein>
    <submittedName>
        <fullName evidence="6">Alpha/beta hydrolase</fullName>
    </submittedName>
</protein>
<dbReference type="Gene3D" id="3.40.50.1820">
    <property type="entry name" value="alpha/beta hydrolase"/>
    <property type="match status" value="1"/>
</dbReference>
<feature type="region of interest" description="Disordered" evidence="4">
    <location>
        <begin position="1"/>
        <end position="36"/>
    </location>
</feature>
<dbReference type="AlphaFoldDB" id="A0A508BRT8"/>
<dbReference type="InterPro" id="IPR013595">
    <property type="entry name" value="Pept_S33_TAP-like_C"/>
</dbReference>
<evidence type="ECO:0000256" key="1">
    <source>
        <dbReference type="ARBA" id="ARBA00010088"/>
    </source>
</evidence>
<feature type="domain" description="Peptidase S33 tripeptidyl aminopeptidase-like C-terminal" evidence="5">
    <location>
        <begin position="522"/>
        <end position="624"/>
    </location>
</feature>
<dbReference type="PANTHER" id="PTHR43248:SF29">
    <property type="entry name" value="TRIPEPTIDYL AMINOPEPTIDASE"/>
    <property type="match status" value="1"/>
</dbReference>
<feature type="region of interest" description="Disordered" evidence="4">
    <location>
        <begin position="231"/>
        <end position="301"/>
    </location>
</feature>
<dbReference type="InterPro" id="IPR029058">
    <property type="entry name" value="AB_hydrolase_fold"/>
</dbReference>
<dbReference type="PANTHER" id="PTHR43248">
    <property type="entry name" value="2-SUCCINYL-6-HYDROXY-2,4-CYCLOHEXADIENE-1-CARBOXYLATE SYNTHASE"/>
    <property type="match status" value="1"/>
</dbReference>
<keyword evidence="3 6" id="KW-0378">Hydrolase</keyword>
<evidence type="ECO:0000259" key="5">
    <source>
        <dbReference type="Pfam" id="PF08386"/>
    </source>
</evidence>
<dbReference type="Pfam" id="PF08386">
    <property type="entry name" value="Abhydrolase_4"/>
    <property type="match status" value="1"/>
</dbReference>
<name>A0A508BRT8_9ACTO</name>
<evidence type="ECO:0000313" key="6">
    <source>
        <dbReference type="EMBL" id="TQD63354.1"/>
    </source>
</evidence>
<dbReference type="InterPro" id="IPR051601">
    <property type="entry name" value="Serine_prot/Carboxylest_S33"/>
</dbReference>
<feature type="compositionally biased region" description="Basic residues" evidence="4">
    <location>
        <begin position="1"/>
        <end position="10"/>
    </location>
</feature>
<feature type="compositionally biased region" description="Low complexity" evidence="4">
    <location>
        <begin position="115"/>
        <end position="139"/>
    </location>
</feature>
<comment type="similarity">
    <text evidence="1">Belongs to the peptidase S33 family.</text>
</comment>
<dbReference type="GeneID" id="64214018"/>
<evidence type="ECO:0000256" key="3">
    <source>
        <dbReference type="ARBA" id="ARBA00022801"/>
    </source>
</evidence>
<organism evidence="6 7">
    <name type="scientific">Actinomyces oris</name>
    <dbReference type="NCBI Taxonomy" id="544580"/>
    <lineage>
        <taxon>Bacteria</taxon>
        <taxon>Bacillati</taxon>
        <taxon>Actinomycetota</taxon>
        <taxon>Actinomycetes</taxon>
        <taxon>Actinomycetales</taxon>
        <taxon>Actinomycetaceae</taxon>
        <taxon>Actinomyces</taxon>
    </lineage>
</organism>
<proteinExistence type="inferred from homology"/>
<feature type="region of interest" description="Disordered" evidence="4">
    <location>
        <begin position="115"/>
        <end position="142"/>
    </location>
</feature>
<dbReference type="SUPFAM" id="SSF53474">
    <property type="entry name" value="alpha/beta-Hydrolases"/>
    <property type="match status" value="1"/>
</dbReference>